<sequence length="91" mass="10732">VKNILEEKKWEEIVDSDIGGNNYYIEEGVEQLIHIALLCIQDNPEKRPRMSAIVTMLQLIGDGLLAQRWEEFCKEDMLRRQELKSSYRTLH</sequence>
<evidence type="ECO:0000313" key="5">
    <source>
        <dbReference type="EMBL" id="EYU45239.1"/>
    </source>
</evidence>
<evidence type="ECO:0000256" key="3">
    <source>
        <dbReference type="ARBA" id="ARBA00022777"/>
    </source>
</evidence>
<proteinExistence type="predicted"/>
<dbReference type="GO" id="GO:0016301">
    <property type="term" value="F:kinase activity"/>
    <property type="evidence" value="ECO:0007669"/>
    <property type="project" value="UniProtKB-KW"/>
</dbReference>
<dbReference type="STRING" id="4155.A0A022RYV3"/>
<dbReference type="InterPro" id="IPR052059">
    <property type="entry name" value="CR_Ser/Thr_kinase"/>
</dbReference>
<dbReference type="AlphaFoldDB" id="A0A022RYV3"/>
<dbReference type="GO" id="GO:0005524">
    <property type="term" value="F:ATP binding"/>
    <property type="evidence" value="ECO:0007669"/>
    <property type="project" value="UniProtKB-KW"/>
</dbReference>
<gene>
    <name evidence="5" type="ORF">MIMGU_mgv1a024052mg</name>
</gene>
<dbReference type="Proteomes" id="UP000030748">
    <property type="component" value="Unassembled WGS sequence"/>
</dbReference>
<dbReference type="PANTHER" id="PTHR47973">
    <property type="entry name" value="CYSTEINE-RICH RECEPTOR-LIKE PROTEIN KINASE 3"/>
    <property type="match status" value="1"/>
</dbReference>
<keyword evidence="1" id="KW-0808">Transferase</keyword>
<keyword evidence="6" id="KW-1185">Reference proteome</keyword>
<keyword evidence="2" id="KW-0547">Nucleotide-binding</keyword>
<name>A0A022RYV3_ERYGU</name>
<evidence type="ECO:0000256" key="2">
    <source>
        <dbReference type="ARBA" id="ARBA00022741"/>
    </source>
</evidence>
<organism evidence="5 6">
    <name type="scientific">Erythranthe guttata</name>
    <name type="common">Yellow monkey flower</name>
    <name type="synonym">Mimulus guttatus</name>
    <dbReference type="NCBI Taxonomy" id="4155"/>
    <lineage>
        <taxon>Eukaryota</taxon>
        <taxon>Viridiplantae</taxon>
        <taxon>Streptophyta</taxon>
        <taxon>Embryophyta</taxon>
        <taxon>Tracheophyta</taxon>
        <taxon>Spermatophyta</taxon>
        <taxon>Magnoliopsida</taxon>
        <taxon>eudicotyledons</taxon>
        <taxon>Gunneridae</taxon>
        <taxon>Pentapetalae</taxon>
        <taxon>asterids</taxon>
        <taxon>lamiids</taxon>
        <taxon>Lamiales</taxon>
        <taxon>Phrymaceae</taxon>
        <taxon>Erythranthe</taxon>
    </lineage>
</organism>
<evidence type="ECO:0008006" key="7">
    <source>
        <dbReference type="Google" id="ProtNLM"/>
    </source>
</evidence>
<evidence type="ECO:0000256" key="1">
    <source>
        <dbReference type="ARBA" id="ARBA00022679"/>
    </source>
</evidence>
<protein>
    <recommendedName>
        <fullName evidence="7">Protein kinase domain-containing protein</fullName>
    </recommendedName>
</protein>
<keyword evidence="4" id="KW-0067">ATP-binding</keyword>
<keyword evidence="3" id="KW-0418">Kinase</keyword>
<reference evidence="5 6" key="1">
    <citation type="journal article" date="2013" name="Proc. Natl. Acad. Sci. U.S.A.">
        <title>Fine-scale variation in meiotic recombination in Mimulus inferred from population shotgun sequencing.</title>
        <authorList>
            <person name="Hellsten U."/>
            <person name="Wright K.M."/>
            <person name="Jenkins J."/>
            <person name="Shu S."/>
            <person name="Yuan Y."/>
            <person name="Wessler S.R."/>
            <person name="Schmutz J."/>
            <person name="Willis J.H."/>
            <person name="Rokhsar D.S."/>
        </authorList>
    </citation>
    <scope>NUCLEOTIDE SEQUENCE [LARGE SCALE GENOMIC DNA]</scope>
    <source>
        <strain evidence="6">cv. DUN x IM62</strain>
    </source>
</reference>
<dbReference type="EMBL" id="KI630195">
    <property type="protein sequence ID" value="EYU45239.1"/>
    <property type="molecule type" value="Genomic_DNA"/>
</dbReference>
<accession>A0A022RYV3</accession>
<evidence type="ECO:0000256" key="4">
    <source>
        <dbReference type="ARBA" id="ARBA00022840"/>
    </source>
</evidence>
<feature type="non-terminal residue" evidence="5">
    <location>
        <position position="1"/>
    </location>
</feature>
<evidence type="ECO:0000313" key="6">
    <source>
        <dbReference type="Proteomes" id="UP000030748"/>
    </source>
</evidence>
<dbReference type="Gene3D" id="1.10.510.10">
    <property type="entry name" value="Transferase(Phosphotransferase) domain 1"/>
    <property type="match status" value="1"/>
</dbReference>